<dbReference type="Proteomes" id="UP001150678">
    <property type="component" value="Unassembled WGS sequence"/>
</dbReference>
<evidence type="ECO:0000259" key="2">
    <source>
        <dbReference type="Pfam" id="PF20455"/>
    </source>
</evidence>
<gene>
    <name evidence="3" type="ORF">NP533_03675</name>
</gene>
<accession>A0A9X4CZD0</accession>
<evidence type="ECO:0000313" key="4">
    <source>
        <dbReference type="Proteomes" id="UP001150678"/>
    </source>
</evidence>
<keyword evidence="1" id="KW-1133">Transmembrane helix</keyword>
<evidence type="ECO:0000313" key="3">
    <source>
        <dbReference type="EMBL" id="MDD2105298.1"/>
    </source>
</evidence>
<dbReference type="RefSeq" id="WP_256220402.1">
    <property type="nucleotide sequence ID" value="NZ_JANIAN010000003.1"/>
</dbReference>
<feature type="transmembrane region" description="Helical" evidence="1">
    <location>
        <begin position="25"/>
        <end position="45"/>
    </location>
</feature>
<comment type="caution">
    <text evidence="3">The sequence shown here is derived from an EMBL/GenBank/DDBJ whole genome shotgun (WGS) entry which is preliminary data.</text>
</comment>
<organism evidence="3 4">
    <name type="scientific">Pseudomonas asiatica</name>
    <dbReference type="NCBI Taxonomy" id="2219225"/>
    <lineage>
        <taxon>Bacteria</taxon>
        <taxon>Pseudomonadati</taxon>
        <taxon>Pseudomonadota</taxon>
        <taxon>Gammaproteobacteria</taxon>
        <taxon>Pseudomonadales</taxon>
        <taxon>Pseudomonadaceae</taxon>
        <taxon>Pseudomonas</taxon>
    </lineage>
</organism>
<evidence type="ECO:0000256" key="1">
    <source>
        <dbReference type="SAM" id="Phobius"/>
    </source>
</evidence>
<protein>
    <recommendedName>
        <fullName evidence="2">DUF6708 domain-containing protein</fullName>
    </recommendedName>
</protein>
<feature type="domain" description="DUF6708" evidence="2">
    <location>
        <begin position="66"/>
        <end position="223"/>
    </location>
</feature>
<name>A0A9X4CZD0_9PSED</name>
<keyword evidence="1" id="KW-0472">Membrane</keyword>
<keyword evidence="1" id="KW-0812">Transmembrane</keyword>
<dbReference type="Pfam" id="PF20455">
    <property type="entry name" value="DUF6708"/>
    <property type="match status" value="1"/>
</dbReference>
<dbReference type="EMBL" id="JANIAN010000003">
    <property type="protein sequence ID" value="MDD2105298.1"/>
    <property type="molecule type" value="Genomic_DNA"/>
</dbReference>
<dbReference type="InterPro" id="IPR046554">
    <property type="entry name" value="DUF6708"/>
</dbReference>
<reference evidence="3" key="1">
    <citation type="submission" date="2022-07" db="EMBL/GenBank/DDBJ databases">
        <title>Multi-strain Analysis of Pseudomonas putida Reveals Metabolic and Genetic Diversity.</title>
        <authorList>
            <person name="Monk J.M."/>
        </authorList>
    </citation>
    <scope>NUCLEOTIDE SEQUENCE</scope>
    <source>
        <strain evidence="3">17514</strain>
    </source>
</reference>
<sequence length="223" mass="25451">MKKQAPNHQCAIYLEIARQSTTPRCASSILTVILCIPLTLNIYLMLSSLDIKNPESIIYSTLELMLITWGVATGILIDTTPPLDEPIRFNRLRQKIYAYNFMRQWWNPFDMGKIAAVSYDWSQVRAELWAQTRSGLIVRWGVMLSIVAPGTNNVIDRFHLSMMGTDELTWAYICTYMQEGPSALPPPGTPKDHDDILWCEFALRLAPRVAWPTEMDLESRTAP</sequence>
<dbReference type="AlphaFoldDB" id="A0A9X4CZD0"/>
<proteinExistence type="predicted"/>